<evidence type="ECO:0000313" key="7">
    <source>
        <dbReference type="EMBL" id="CAC5386931.1"/>
    </source>
</evidence>
<dbReference type="InterPro" id="IPR019775">
    <property type="entry name" value="WD40_repeat_CS"/>
</dbReference>
<dbReference type="GO" id="GO:0043495">
    <property type="term" value="F:protein-membrane adaptor activity"/>
    <property type="evidence" value="ECO:0007669"/>
    <property type="project" value="TreeGrafter"/>
</dbReference>
<dbReference type="GO" id="GO:0034045">
    <property type="term" value="C:phagophore assembly site membrane"/>
    <property type="evidence" value="ECO:0007669"/>
    <property type="project" value="TreeGrafter"/>
</dbReference>
<feature type="repeat" description="WD" evidence="4">
    <location>
        <begin position="310"/>
        <end position="351"/>
    </location>
</feature>
<proteinExistence type="inferred from homology"/>
<dbReference type="Pfam" id="PF00400">
    <property type="entry name" value="WD40"/>
    <property type="match status" value="4"/>
</dbReference>
<dbReference type="PROSITE" id="PS50294">
    <property type="entry name" value="WD_REPEATS_REGION"/>
    <property type="match status" value="3"/>
</dbReference>
<dbReference type="Gene3D" id="2.130.10.10">
    <property type="entry name" value="YVTN repeat-like/Quinoprotein amine dehydrogenase"/>
    <property type="match status" value="3"/>
</dbReference>
<dbReference type="InterPro" id="IPR036322">
    <property type="entry name" value="WD40_repeat_dom_sf"/>
</dbReference>
<keyword evidence="5" id="KW-0175">Coiled coil</keyword>
<accession>A0A6J8BUJ7</accession>
<protein>
    <submittedName>
        <fullName evidence="7">ATG16L1</fullName>
    </submittedName>
</protein>
<reference evidence="7 8" key="1">
    <citation type="submission" date="2020-06" db="EMBL/GenBank/DDBJ databases">
        <authorList>
            <person name="Li R."/>
            <person name="Bekaert M."/>
        </authorList>
    </citation>
    <scope>NUCLEOTIDE SEQUENCE [LARGE SCALE GENOMIC DNA]</scope>
    <source>
        <strain evidence="8">wild</strain>
    </source>
</reference>
<dbReference type="SMART" id="SM00320">
    <property type="entry name" value="WD40"/>
    <property type="match status" value="7"/>
</dbReference>
<dbReference type="CDD" id="cd22887">
    <property type="entry name" value="Atg16_CCD"/>
    <property type="match status" value="1"/>
</dbReference>
<feature type="repeat" description="WD" evidence="4">
    <location>
        <begin position="352"/>
        <end position="393"/>
    </location>
</feature>
<dbReference type="AlphaFoldDB" id="A0A6J8BUJ7"/>
<dbReference type="GO" id="GO:0000045">
    <property type="term" value="P:autophagosome assembly"/>
    <property type="evidence" value="ECO:0007669"/>
    <property type="project" value="InterPro"/>
</dbReference>
<dbReference type="Proteomes" id="UP000507470">
    <property type="component" value="Unassembled WGS sequence"/>
</dbReference>
<dbReference type="InterPro" id="IPR001680">
    <property type="entry name" value="WD40_rpt"/>
</dbReference>
<dbReference type="OrthoDB" id="6262491at2759"/>
<dbReference type="CDD" id="cd00200">
    <property type="entry name" value="WD40"/>
    <property type="match status" value="1"/>
</dbReference>
<evidence type="ECO:0000256" key="2">
    <source>
        <dbReference type="ARBA" id="ARBA00022574"/>
    </source>
</evidence>
<dbReference type="PANTHER" id="PTHR19878">
    <property type="entry name" value="AUTOPHAGY PROTEIN 16-LIKE"/>
    <property type="match status" value="1"/>
</dbReference>
<feature type="coiled-coil region" evidence="5">
    <location>
        <begin position="140"/>
        <end position="195"/>
    </location>
</feature>
<dbReference type="EMBL" id="CACVKT020003943">
    <property type="protein sequence ID" value="CAC5386931.1"/>
    <property type="molecule type" value="Genomic_DNA"/>
</dbReference>
<evidence type="ECO:0000256" key="5">
    <source>
        <dbReference type="SAM" id="Coils"/>
    </source>
</evidence>
<evidence type="ECO:0000259" key="6">
    <source>
        <dbReference type="Pfam" id="PF08614"/>
    </source>
</evidence>
<keyword evidence="2 4" id="KW-0853">WD repeat</keyword>
<dbReference type="PROSITE" id="PS00678">
    <property type="entry name" value="WD_REPEATS_1"/>
    <property type="match status" value="2"/>
</dbReference>
<feature type="domain" description="Autophagy-related protein 16" evidence="6">
    <location>
        <begin position="15"/>
        <end position="208"/>
    </location>
</feature>
<keyword evidence="3" id="KW-0677">Repeat</keyword>
<evidence type="ECO:0000256" key="3">
    <source>
        <dbReference type="ARBA" id="ARBA00022737"/>
    </source>
</evidence>
<sequence>MKEMSTSEIDWKQNIFQQLKLRNKREKEPFENLIQSYSKNFDIASSLKSKNAQLTVEVDRLKEENTRLSEQGGANSPGFNDKSHSVDVQKLYKLQEELTELHKKRGENSQQIIDLNMLLQEKERELMIKDAKLHDTDAVVLALKSEIKNLEMTIVELEQTNQMLKDEHQALGLAFTAMEEKYRKIQDENADLITRWMHVKARDADKMNEDNDIQIKKRQAKLQKELIEAAKEPVEIRPESETGVFVPGFVPLCLSVSLPNKAQHKFDAHDGEVNAVKWSPSGTLFATGGSDRKIKLWEISGGKCQCKGILTGSNQGIMALDFGIEENYILGASNDFASRVWSLTDQRLRSTLTGHSGKVLAAKFLGDCSKIVSGSHDRTLKIWDLTRIACIKTIFAGSSCNDLVTLQGSNIISGHFDKRLRFWDSRTDSSNTEIMLQGRLTSLDLSTDRSKLLCCTRDDSLKVIDLRMNQVSSSLYADHFNVSCDWSRAVFSPDGSYAIAGSHDGSIFIWNIAKEKVERVLKEHNNAVLACAWHPSGQYVLSADKQKKAVLWSDI</sequence>
<feature type="repeat" description="WD" evidence="4">
    <location>
        <begin position="266"/>
        <end position="307"/>
    </location>
</feature>
<gene>
    <name evidence="7" type="ORF">MCOR_22322</name>
</gene>
<evidence type="ECO:0000256" key="1">
    <source>
        <dbReference type="ARBA" id="ARBA00009271"/>
    </source>
</evidence>
<dbReference type="InterPro" id="IPR020472">
    <property type="entry name" value="WD40_PAC1"/>
</dbReference>
<dbReference type="Gene3D" id="1.20.5.170">
    <property type="match status" value="1"/>
</dbReference>
<dbReference type="PRINTS" id="PR00320">
    <property type="entry name" value="GPROTEINBRPT"/>
</dbReference>
<organism evidence="7 8">
    <name type="scientific">Mytilus coruscus</name>
    <name type="common">Sea mussel</name>
    <dbReference type="NCBI Taxonomy" id="42192"/>
    <lineage>
        <taxon>Eukaryota</taxon>
        <taxon>Metazoa</taxon>
        <taxon>Spiralia</taxon>
        <taxon>Lophotrochozoa</taxon>
        <taxon>Mollusca</taxon>
        <taxon>Bivalvia</taxon>
        <taxon>Autobranchia</taxon>
        <taxon>Pteriomorphia</taxon>
        <taxon>Mytilida</taxon>
        <taxon>Mytiloidea</taxon>
        <taxon>Mytilidae</taxon>
        <taxon>Mytilinae</taxon>
        <taxon>Mytilus</taxon>
    </lineage>
</organism>
<evidence type="ECO:0000256" key="4">
    <source>
        <dbReference type="PROSITE-ProRule" id="PRU00221"/>
    </source>
</evidence>
<dbReference type="Pfam" id="PF08614">
    <property type="entry name" value="ATG16"/>
    <property type="match status" value="1"/>
</dbReference>
<dbReference type="SUPFAM" id="SSF50978">
    <property type="entry name" value="WD40 repeat-like"/>
    <property type="match status" value="1"/>
</dbReference>
<feature type="coiled-coil region" evidence="5">
    <location>
        <begin position="44"/>
        <end position="71"/>
    </location>
</feature>
<feature type="repeat" description="WD" evidence="4">
    <location>
        <begin position="491"/>
        <end position="520"/>
    </location>
</feature>
<name>A0A6J8BUJ7_MYTCO</name>
<dbReference type="InterPro" id="IPR015943">
    <property type="entry name" value="WD40/YVTN_repeat-like_dom_sf"/>
</dbReference>
<feature type="repeat" description="WD" evidence="4">
    <location>
        <begin position="521"/>
        <end position="555"/>
    </location>
</feature>
<dbReference type="PROSITE" id="PS50082">
    <property type="entry name" value="WD_REPEATS_2"/>
    <property type="match status" value="5"/>
</dbReference>
<keyword evidence="8" id="KW-1185">Reference proteome</keyword>
<dbReference type="PANTHER" id="PTHR19878:SF8">
    <property type="entry name" value="AUTOPHAGY-RELATED 16, ISOFORM F"/>
    <property type="match status" value="1"/>
</dbReference>
<comment type="similarity">
    <text evidence="1">Belongs to the WD repeat ATG16 family.</text>
</comment>
<dbReference type="FunFam" id="2.130.10.10:FF:001153">
    <property type="entry name" value="Protein will die slowly-like protein"/>
    <property type="match status" value="1"/>
</dbReference>
<evidence type="ECO:0000313" key="8">
    <source>
        <dbReference type="Proteomes" id="UP000507470"/>
    </source>
</evidence>
<dbReference type="GO" id="GO:0034274">
    <property type="term" value="C:Atg12-Atg5-Atg16 complex"/>
    <property type="evidence" value="ECO:0007669"/>
    <property type="project" value="TreeGrafter"/>
</dbReference>
<dbReference type="InterPro" id="IPR045160">
    <property type="entry name" value="ATG16"/>
</dbReference>
<dbReference type="GO" id="GO:0000421">
    <property type="term" value="C:autophagosome membrane"/>
    <property type="evidence" value="ECO:0007669"/>
    <property type="project" value="TreeGrafter"/>
</dbReference>
<dbReference type="InterPro" id="IPR013923">
    <property type="entry name" value="Autophagy-rel_prot_16_dom"/>
</dbReference>